<organism evidence="2">
    <name type="scientific">hydrothermal vent metagenome</name>
    <dbReference type="NCBI Taxonomy" id="652676"/>
    <lineage>
        <taxon>unclassified sequences</taxon>
        <taxon>metagenomes</taxon>
        <taxon>ecological metagenomes</taxon>
    </lineage>
</organism>
<evidence type="ECO:0000313" key="2">
    <source>
        <dbReference type="EMBL" id="SFV63963.1"/>
    </source>
</evidence>
<keyword evidence="1" id="KW-0812">Transmembrane</keyword>
<gene>
    <name evidence="2" type="ORF">MNB_SV-14-396</name>
</gene>
<sequence>MGEEILEESQESLRRVAIVGALSLYLDFINLFIMLLELLGNRRN</sequence>
<dbReference type="AlphaFoldDB" id="A0A1W1CE39"/>
<keyword evidence="1" id="KW-1133">Transmembrane helix</keyword>
<protein>
    <submittedName>
        <fullName evidence="2">Uncharacterized protein</fullName>
    </submittedName>
</protein>
<reference evidence="2" key="1">
    <citation type="submission" date="2016-10" db="EMBL/GenBank/DDBJ databases">
        <authorList>
            <person name="de Groot N.N."/>
        </authorList>
    </citation>
    <scope>NUCLEOTIDE SEQUENCE</scope>
</reference>
<proteinExistence type="predicted"/>
<name>A0A1W1CE39_9ZZZZ</name>
<feature type="transmembrane region" description="Helical" evidence="1">
    <location>
        <begin position="16"/>
        <end position="39"/>
    </location>
</feature>
<keyword evidence="1" id="KW-0472">Membrane</keyword>
<evidence type="ECO:0000256" key="1">
    <source>
        <dbReference type="SAM" id="Phobius"/>
    </source>
</evidence>
<dbReference type="EMBL" id="FPHN01000159">
    <property type="protein sequence ID" value="SFV63963.1"/>
    <property type="molecule type" value="Genomic_DNA"/>
</dbReference>
<accession>A0A1W1CE39</accession>